<dbReference type="AlphaFoldDB" id="A0A4Y1RZB0"/>
<dbReference type="GO" id="GO:0005783">
    <property type="term" value="C:endoplasmic reticulum"/>
    <property type="evidence" value="ECO:0007669"/>
    <property type="project" value="TreeGrafter"/>
</dbReference>
<gene>
    <name evidence="2" type="ORF">Prudu_022377</name>
</gene>
<dbReference type="PANTHER" id="PTHR12924">
    <property type="entry name" value="TRANSLOCON-ASSOCIATED PROTEIN, ALPHA SUBUNIT"/>
    <property type="match status" value="1"/>
</dbReference>
<feature type="signal peptide" evidence="1">
    <location>
        <begin position="1"/>
        <end position="18"/>
    </location>
</feature>
<feature type="chain" id="PRO_5021438655" evidence="1">
    <location>
        <begin position="19"/>
        <end position="82"/>
    </location>
</feature>
<name>A0A4Y1RZB0_PRUDU</name>
<dbReference type="EMBL" id="AP019304">
    <property type="protein sequence ID" value="BBH09784.1"/>
    <property type="molecule type" value="Genomic_DNA"/>
</dbReference>
<reference evidence="2" key="1">
    <citation type="journal article" date="2019" name="Science">
        <title>Mutation of a bHLH transcription factor allowed almond domestication.</title>
        <authorList>
            <person name="Sanchez-Perez R."/>
            <person name="Pavan S."/>
            <person name="Mazzeo R."/>
            <person name="Moldovan C."/>
            <person name="Aiese Cigliano R."/>
            <person name="Del Cueto J."/>
            <person name="Ricciardi F."/>
            <person name="Lotti C."/>
            <person name="Ricciardi L."/>
            <person name="Dicenta F."/>
            <person name="Lopez-Marques R.L."/>
            <person name="Lindberg Moller B."/>
        </authorList>
    </citation>
    <scope>NUCLEOTIDE SEQUENCE</scope>
</reference>
<protein>
    <submittedName>
        <fullName evidence="2">Uncharacterized protein</fullName>
    </submittedName>
</protein>
<organism evidence="2">
    <name type="scientific">Prunus dulcis</name>
    <name type="common">Almond</name>
    <name type="synonym">Amygdalus dulcis</name>
    <dbReference type="NCBI Taxonomy" id="3755"/>
    <lineage>
        <taxon>Eukaryota</taxon>
        <taxon>Viridiplantae</taxon>
        <taxon>Streptophyta</taxon>
        <taxon>Embryophyta</taxon>
        <taxon>Tracheophyta</taxon>
        <taxon>Spermatophyta</taxon>
        <taxon>Magnoliopsida</taxon>
        <taxon>eudicotyledons</taxon>
        <taxon>Gunneridae</taxon>
        <taxon>Pentapetalae</taxon>
        <taxon>rosids</taxon>
        <taxon>fabids</taxon>
        <taxon>Rosales</taxon>
        <taxon>Rosaceae</taxon>
        <taxon>Amygdaloideae</taxon>
        <taxon>Amygdaleae</taxon>
        <taxon>Prunus</taxon>
    </lineage>
</organism>
<keyword evidence="1" id="KW-0732">Signal</keyword>
<evidence type="ECO:0000256" key="1">
    <source>
        <dbReference type="SAM" id="SignalP"/>
    </source>
</evidence>
<dbReference type="PANTHER" id="PTHR12924:SF0">
    <property type="entry name" value="TRANSLOCON-ASSOCIATED PROTEIN SUBUNIT ALPHA"/>
    <property type="match status" value="1"/>
</dbReference>
<sequence>MMLVVLNLWFFLFIVARGQSDSEVDTSETVEESSDLGIVGEDVQDFGDGNFNPAPGVDTICVFPKNSAKSVNAGKRLNYWLD</sequence>
<accession>A0A4Y1RZB0</accession>
<proteinExistence type="predicted"/>
<evidence type="ECO:0000313" key="2">
    <source>
        <dbReference type="EMBL" id="BBH09784.1"/>
    </source>
</evidence>